<evidence type="ECO:0000313" key="11">
    <source>
        <dbReference type="Proteomes" id="UP000203589"/>
    </source>
</evidence>
<feature type="domain" description="Phospholipid/glycerol acyltransferase" evidence="9">
    <location>
        <begin position="90"/>
        <end position="205"/>
    </location>
</feature>
<evidence type="ECO:0000256" key="4">
    <source>
        <dbReference type="ARBA" id="ARBA00022989"/>
    </source>
</evidence>
<organism evidence="10 11">
    <name type="scientific">Antarctobacter heliothermus</name>
    <dbReference type="NCBI Taxonomy" id="74033"/>
    <lineage>
        <taxon>Bacteria</taxon>
        <taxon>Pseudomonadati</taxon>
        <taxon>Pseudomonadota</taxon>
        <taxon>Alphaproteobacteria</taxon>
        <taxon>Rhodobacterales</taxon>
        <taxon>Roseobacteraceae</taxon>
        <taxon>Antarctobacter</taxon>
    </lineage>
</organism>
<sequence>MSQTWEGADPPDLPPIDALGWLLVALRAPVMVVVIFGCLGLLLLARLIERPLFGARRPVTPLITQFVCRTVLVIMGLPVEVRGQPMTGPGAVVANHTSWLDIFVLNSRKTIYFVSKAEVSGWPGIGWLARATGTVFINRDRREARAQTEVFEDRLLQGHRLLFFPEGTSTDGLRVLPFKTTLFAAFFSDKLRHQMQIQPVSVVYHAPPGTNPRFYGWWGEMEFGPSLLRILAQRRQGRVVLVYHPALRVDDYANRKSLARALETQVQDGHIAELGPLDPEMS</sequence>
<protein>
    <submittedName>
        <fullName evidence="10">2-acyl-glycerophospho-ethanolamine acyltransferase</fullName>
    </submittedName>
</protein>
<keyword evidence="3 8" id="KW-0812">Transmembrane</keyword>
<dbReference type="InterPro" id="IPR002123">
    <property type="entry name" value="Plipid/glycerol_acylTrfase"/>
</dbReference>
<comment type="subcellular location">
    <subcellularLocation>
        <location evidence="1">Membrane</location>
    </subcellularLocation>
</comment>
<dbReference type="GO" id="GO:0016746">
    <property type="term" value="F:acyltransferase activity"/>
    <property type="evidence" value="ECO:0007669"/>
    <property type="project" value="UniProtKB-KW"/>
</dbReference>
<evidence type="ECO:0000259" key="9">
    <source>
        <dbReference type="SMART" id="SM00563"/>
    </source>
</evidence>
<reference evidence="10 11" key="1">
    <citation type="submission" date="2017-07" db="EMBL/GenBank/DDBJ databases">
        <title>Genome Sequence of Antarctobacter heliothermus Strain SMS3 Isolated from a culture of the Diatom Skeletonema marinoi.</title>
        <authorList>
            <person name="Topel M."/>
            <person name="Pinder M.I.M."/>
            <person name="Johansson O.N."/>
            <person name="Kourtchenko O."/>
            <person name="Godhe A."/>
            <person name="Clarke A.K."/>
        </authorList>
    </citation>
    <scope>NUCLEOTIDE SEQUENCE [LARGE SCALE GENOMIC DNA]</scope>
    <source>
        <strain evidence="10 11">SMS3</strain>
    </source>
</reference>
<evidence type="ECO:0000256" key="1">
    <source>
        <dbReference type="ARBA" id="ARBA00004370"/>
    </source>
</evidence>
<dbReference type="SMART" id="SM00563">
    <property type="entry name" value="PlsC"/>
    <property type="match status" value="1"/>
</dbReference>
<dbReference type="SUPFAM" id="SSF69593">
    <property type="entry name" value="Glycerol-3-phosphate (1)-acyltransferase"/>
    <property type="match status" value="1"/>
</dbReference>
<accession>A0A222E6K2</accession>
<keyword evidence="2 10" id="KW-0808">Transferase</keyword>
<evidence type="ECO:0000256" key="2">
    <source>
        <dbReference type="ARBA" id="ARBA00022679"/>
    </source>
</evidence>
<evidence type="ECO:0000256" key="7">
    <source>
        <dbReference type="ARBA" id="ARBA00023315"/>
    </source>
</evidence>
<dbReference type="Pfam" id="PF01553">
    <property type="entry name" value="Acyltransferase"/>
    <property type="match status" value="1"/>
</dbReference>
<dbReference type="OrthoDB" id="9806880at2"/>
<dbReference type="GO" id="GO:0006629">
    <property type="term" value="P:lipid metabolic process"/>
    <property type="evidence" value="ECO:0007669"/>
    <property type="project" value="UniProtKB-KW"/>
</dbReference>
<keyword evidence="7 10" id="KW-0012">Acyltransferase</keyword>
<gene>
    <name evidence="10" type="ORF">ANTHELSMS3_03175</name>
</gene>
<keyword evidence="5" id="KW-0443">Lipid metabolism</keyword>
<evidence type="ECO:0000256" key="5">
    <source>
        <dbReference type="ARBA" id="ARBA00023098"/>
    </source>
</evidence>
<dbReference type="PANTHER" id="PTHR23063:SF52">
    <property type="entry name" value="LYSOPHOSPHATIDYLCHOLINE ACYLTRANSFERASE"/>
    <property type="match status" value="1"/>
</dbReference>
<evidence type="ECO:0000313" key="10">
    <source>
        <dbReference type="EMBL" id="ASP21825.1"/>
    </source>
</evidence>
<dbReference type="AlphaFoldDB" id="A0A222E6K2"/>
<dbReference type="Proteomes" id="UP000203589">
    <property type="component" value="Chromosome"/>
</dbReference>
<evidence type="ECO:0000256" key="8">
    <source>
        <dbReference type="SAM" id="Phobius"/>
    </source>
</evidence>
<name>A0A222E6K2_9RHOB</name>
<dbReference type="PANTHER" id="PTHR23063">
    <property type="entry name" value="PHOSPHOLIPID ACYLTRANSFERASE"/>
    <property type="match status" value="1"/>
</dbReference>
<evidence type="ECO:0000256" key="3">
    <source>
        <dbReference type="ARBA" id="ARBA00022692"/>
    </source>
</evidence>
<feature type="transmembrane region" description="Helical" evidence="8">
    <location>
        <begin position="20"/>
        <end position="48"/>
    </location>
</feature>
<dbReference type="RefSeq" id="WP_094035680.1">
    <property type="nucleotide sequence ID" value="NZ_CP022540.1"/>
</dbReference>
<dbReference type="GO" id="GO:0016020">
    <property type="term" value="C:membrane"/>
    <property type="evidence" value="ECO:0007669"/>
    <property type="project" value="UniProtKB-SubCell"/>
</dbReference>
<dbReference type="KEGG" id="aht:ANTHELSMS3_03175"/>
<keyword evidence="4 8" id="KW-1133">Transmembrane helix</keyword>
<proteinExistence type="predicted"/>
<keyword evidence="11" id="KW-1185">Reference proteome</keyword>
<dbReference type="CDD" id="cd07989">
    <property type="entry name" value="LPLAT_AGPAT-like"/>
    <property type="match status" value="1"/>
</dbReference>
<evidence type="ECO:0000256" key="6">
    <source>
        <dbReference type="ARBA" id="ARBA00023136"/>
    </source>
</evidence>
<dbReference type="EMBL" id="CP022540">
    <property type="protein sequence ID" value="ASP21825.1"/>
    <property type="molecule type" value="Genomic_DNA"/>
</dbReference>
<keyword evidence="6 8" id="KW-0472">Membrane</keyword>